<dbReference type="InterPro" id="IPR003594">
    <property type="entry name" value="HATPase_dom"/>
</dbReference>
<feature type="transmembrane region" description="Helical" evidence="7">
    <location>
        <begin position="357"/>
        <end position="374"/>
    </location>
</feature>
<comment type="caution">
    <text evidence="9">The sequence shown here is derived from an EMBL/GenBank/DDBJ whole genome shotgun (WGS) entry which is preliminary data.</text>
</comment>
<evidence type="ECO:0000256" key="7">
    <source>
        <dbReference type="SAM" id="Phobius"/>
    </source>
</evidence>
<feature type="coiled-coil region" evidence="6">
    <location>
        <begin position="414"/>
        <end position="441"/>
    </location>
</feature>
<protein>
    <recommendedName>
        <fullName evidence="2">histidine kinase</fullName>
        <ecNumber evidence="2">2.7.13.3</ecNumber>
    </recommendedName>
</protein>
<name>A0A371B686_9SPHN</name>
<proteinExistence type="predicted"/>
<dbReference type="InterPro" id="IPR036890">
    <property type="entry name" value="HATPase_C_sf"/>
</dbReference>
<sequence>MSNISTASLRSIRAPKQYLRRRTGACLIFVRWLVACFAAYLCWAAVPAAATPATPSTGVLEFLSGEIAFADKNEIPEAGWEKRQTPALWLSDEARAKLAGKLTAWGRFRFDGRLLPDEPLAIYTENNRERLTVYLNGVELFRNYRSATSQTLGWNRPYIIPVPQKLLRDVGNELVLRVGSDRQFSLGVGTVKVGSQEVLGRLYNYQQFWRVTGSAAANYAMLFLTFAAFVMWMARRSETEIFWLVMTGLLWFVRDFHFFAEESPLDPYWFQQVSYYSLYFAVAASLSFCVAFLKLSNHRRIIAMLFAIGVALCIFRVAITSTNRTDLATSLATLLVSLLVCGLIIREWFRNRSLESLALVAVVLFGTVLGLHDIGRIPNVNWWQGLGFHVQPFTGFLLFSVFLLSVGRKYLRALTEVETLNASLEERVETATHALAASERARQKIEVEHAVGIERERLMREMHDGIGSNLVTALAVVRKQGEAPVAEETLQRALTDLKLTVDSLAPVEGDAVALLANLRHRMEPDMEKAGVKCVWRVEPCPSLDWLDAPNALHMLRIIQEGVGNVLSHAHATSITIACCPSKKDGRDGVELVLTDDGCGFIAANVSGNGRGLSNMHTRASQLGADLRIESDLGAGSKLSLWLPVEMGGRKSARSTSG</sequence>
<dbReference type="SMART" id="SM00387">
    <property type="entry name" value="HATPase_c"/>
    <property type="match status" value="1"/>
</dbReference>
<evidence type="ECO:0000256" key="3">
    <source>
        <dbReference type="ARBA" id="ARBA00022679"/>
    </source>
</evidence>
<dbReference type="Proteomes" id="UP000263833">
    <property type="component" value="Unassembled WGS sequence"/>
</dbReference>
<feature type="transmembrane region" description="Helical" evidence="7">
    <location>
        <begin position="216"/>
        <end position="234"/>
    </location>
</feature>
<dbReference type="InterPro" id="IPR050482">
    <property type="entry name" value="Sensor_HK_TwoCompSys"/>
</dbReference>
<reference evidence="10" key="1">
    <citation type="submission" date="2018-08" db="EMBL/GenBank/DDBJ databases">
        <authorList>
            <person name="Kim S.-J."/>
            <person name="Jung G.-Y."/>
        </authorList>
    </citation>
    <scope>NUCLEOTIDE SEQUENCE [LARGE SCALE GENOMIC DNA]</scope>
    <source>
        <strain evidence="10">GY_G</strain>
    </source>
</reference>
<evidence type="ECO:0000256" key="5">
    <source>
        <dbReference type="ARBA" id="ARBA00023012"/>
    </source>
</evidence>
<dbReference type="SUPFAM" id="SSF55874">
    <property type="entry name" value="ATPase domain of HSP90 chaperone/DNA topoisomerase II/histidine kinase"/>
    <property type="match status" value="1"/>
</dbReference>
<dbReference type="GO" id="GO:0004673">
    <property type="term" value="F:protein histidine kinase activity"/>
    <property type="evidence" value="ECO:0007669"/>
    <property type="project" value="UniProtKB-EC"/>
</dbReference>
<feature type="transmembrane region" description="Helical" evidence="7">
    <location>
        <begin position="302"/>
        <end position="321"/>
    </location>
</feature>
<dbReference type="Gene3D" id="3.30.565.10">
    <property type="entry name" value="Histidine kinase-like ATPase, C-terminal domain"/>
    <property type="match status" value="1"/>
</dbReference>
<dbReference type="Pfam" id="PF07695">
    <property type="entry name" value="7TMR-DISM_7TM"/>
    <property type="match status" value="1"/>
</dbReference>
<dbReference type="Pfam" id="PF02518">
    <property type="entry name" value="HATPase_c"/>
    <property type="match status" value="1"/>
</dbReference>
<evidence type="ECO:0000256" key="6">
    <source>
        <dbReference type="SAM" id="Coils"/>
    </source>
</evidence>
<keyword evidence="4" id="KW-0418">Kinase</keyword>
<feature type="transmembrane region" description="Helical" evidence="7">
    <location>
        <begin position="275"/>
        <end position="295"/>
    </location>
</feature>
<feature type="domain" description="Histidine kinase/HSP90-like ATPase" evidence="8">
    <location>
        <begin position="549"/>
        <end position="646"/>
    </location>
</feature>
<evidence type="ECO:0000256" key="1">
    <source>
        <dbReference type="ARBA" id="ARBA00000085"/>
    </source>
</evidence>
<dbReference type="CDD" id="cd16917">
    <property type="entry name" value="HATPase_UhpB-NarQ-NarX-like"/>
    <property type="match status" value="1"/>
</dbReference>
<dbReference type="EC" id="2.7.13.3" evidence="2"/>
<gene>
    <name evidence="9" type="ORF">DXH95_14035</name>
</gene>
<organism evidence="9 10">
    <name type="scientific">Sphingorhabdus pulchriflava</name>
    <dbReference type="NCBI Taxonomy" id="2292257"/>
    <lineage>
        <taxon>Bacteria</taxon>
        <taxon>Pseudomonadati</taxon>
        <taxon>Pseudomonadota</taxon>
        <taxon>Alphaproteobacteria</taxon>
        <taxon>Sphingomonadales</taxon>
        <taxon>Sphingomonadaceae</taxon>
        <taxon>Sphingorhabdus</taxon>
    </lineage>
</organism>
<dbReference type="PANTHER" id="PTHR24421:SF10">
    <property type="entry name" value="NITRATE_NITRITE SENSOR PROTEIN NARQ"/>
    <property type="match status" value="1"/>
</dbReference>
<evidence type="ECO:0000259" key="8">
    <source>
        <dbReference type="SMART" id="SM00387"/>
    </source>
</evidence>
<keyword evidence="10" id="KW-1185">Reference proteome</keyword>
<dbReference type="InterPro" id="IPR011623">
    <property type="entry name" value="7TMR_DISM_rcpt_extracell_dom1"/>
</dbReference>
<comment type="catalytic activity">
    <reaction evidence="1">
        <text>ATP + protein L-histidine = ADP + protein N-phospho-L-histidine.</text>
        <dbReference type="EC" id="2.7.13.3"/>
    </reaction>
</comment>
<keyword evidence="3" id="KW-0808">Transferase</keyword>
<dbReference type="AlphaFoldDB" id="A0A371B686"/>
<feature type="transmembrane region" description="Helical" evidence="7">
    <location>
        <begin position="386"/>
        <end position="406"/>
    </location>
</feature>
<dbReference type="EMBL" id="QRGP01000002">
    <property type="protein sequence ID" value="RDV03022.1"/>
    <property type="molecule type" value="Genomic_DNA"/>
</dbReference>
<feature type="transmembrane region" description="Helical" evidence="7">
    <location>
        <begin position="327"/>
        <end position="345"/>
    </location>
</feature>
<evidence type="ECO:0000256" key="4">
    <source>
        <dbReference type="ARBA" id="ARBA00022777"/>
    </source>
</evidence>
<evidence type="ECO:0000313" key="10">
    <source>
        <dbReference type="Proteomes" id="UP000263833"/>
    </source>
</evidence>
<dbReference type="PANTHER" id="PTHR24421">
    <property type="entry name" value="NITRATE/NITRITE SENSOR PROTEIN NARX-RELATED"/>
    <property type="match status" value="1"/>
</dbReference>
<keyword evidence="7" id="KW-0812">Transmembrane</keyword>
<keyword evidence="7" id="KW-1133">Transmembrane helix</keyword>
<evidence type="ECO:0000313" key="9">
    <source>
        <dbReference type="EMBL" id="RDV03022.1"/>
    </source>
</evidence>
<keyword evidence="7" id="KW-0472">Membrane</keyword>
<dbReference type="OrthoDB" id="9797605at2"/>
<accession>A0A371B686</accession>
<evidence type="ECO:0000256" key="2">
    <source>
        <dbReference type="ARBA" id="ARBA00012438"/>
    </source>
</evidence>
<feature type="transmembrane region" description="Helical" evidence="7">
    <location>
        <begin position="241"/>
        <end position="260"/>
    </location>
</feature>
<keyword evidence="5" id="KW-0902">Two-component regulatory system</keyword>
<dbReference type="GO" id="GO:0000160">
    <property type="term" value="P:phosphorelay signal transduction system"/>
    <property type="evidence" value="ECO:0007669"/>
    <property type="project" value="UniProtKB-KW"/>
</dbReference>
<keyword evidence="6" id="KW-0175">Coiled coil</keyword>